<dbReference type="Pfam" id="PF13672">
    <property type="entry name" value="PP2C_2"/>
    <property type="match status" value="1"/>
</dbReference>
<dbReference type="CDD" id="cd00143">
    <property type="entry name" value="PP2Cc"/>
    <property type="match status" value="1"/>
</dbReference>
<accession>A0A9D2NTL4</accession>
<evidence type="ECO:0000313" key="3">
    <source>
        <dbReference type="Proteomes" id="UP000823896"/>
    </source>
</evidence>
<feature type="domain" description="PPM-type phosphatase" evidence="1">
    <location>
        <begin position="3"/>
        <end position="242"/>
    </location>
</feature>
<sequence length="249" mass="27302">MEVYGLSDKGLRRELNEDSYMCVRNESGDLLVCVCDGIGGNAAGEVASSLAVELFQERFAQTARFRNEQSVRRWLKQVISEANDLIFAAASRSSSRKGMGTTCVGILHAGAKTFSFNVGDSRVYALYDSALCCVTQDHSYIADLMRKGSITPEEARVHPARNMLTNALGVWDRVRIDIEKLKEEYQALLVCSDGLHGYVSEDTICTVLADADRTAKDKAELLVQLANDMGGYDNVTVVVVQKEADEVNG</sequence>
<dbReference type="SMART" id="SM00331">
    <property type="entry name" value="PP2C_SIG"/>
    <property type="match status" value="1"/>
</dbReference>
<dbReference type="GO" id="GO:0004722">
    <property type="term" value="F:protein serine/threonine phosphatase activity"/>
    <property type="evidence" value="ECO:0007669"/>
    <property type="project" value="InterPro"/>
</dbReference>
<dbReference type="NCBIfam" id="NF033484">
    <property type="entry name" value="Stp1_PP2C_phos"/>
    <property type="match status" value="1"/>
</dbReference>
<dbReference type="Gene3D" id="3.60.40.10">
    <property type="entry name" value="PPM-type phosphatase domain"/>
    <property type="match status" value="1"/>
</dbReference>
<proteinExistence type="predicted"/>
<dbReference type="AlphaFoldDB" id="A0A9D2NTL4"/>
<organism evidence="2 3">
    <name type="scientific">Candidatus Merdibacter merdavium</name>
    <dbReference type="NCBI Taxonomy" id="2838692"/>
    <lineage>
        <taxon>Bacteria</taxon>
        <taxon>Bacillati</taxon>
        <taxon>Bacillota</taxon>
        <taxon>Erysipelotrichia</taxon>
        <taxon>Erysipelotrichales</taxon>
        <taxon>Erysipelotrichaceae</taxon>
        <taxon>Merdibacter</taxon>
    </lineage>
</organism>
<dbReference type="PANTHER" id="PTHR47992">
    <property type="entry name" value="PROTEIN PHOSPHATASE"/>
    <property type="match status" value="1"/>
</dbReference>
<dbReference type="Proteomes" id="UP000823896">
    <property type="component" value="Unassembled WGS sequence"/>
</dbReference>
<dbReference type="PROSITE" id="PS51746">
    <property type="entry name" value="PPM_2"/>
    <property type="match status" value="1"/>
</dbReference>
<protein>
    <submittedName>
        <fullName evidence="2">Stp1/IreP family PP2C-type Ser/Thr phosphatase</fullName>
    </submittedName>
</protein>
<evidence type="ECO:0000313" key="2">
    <source>
        <dbReference type="EMBL" id="HJC36729.1"/>
    </source>
</evidence>
<dbReference type="InterPro" id="IPR001932">
    <property type="entry name" value="PPM-type_phosphatase-like_dom"/>
</dbReference>
<dbReference type="InterPro" id="IPR015655">
    <property type="entry name" value="PP2C"/>
</dbReference>
<reference evidence="2" key="2">
    <citation type="submission" date="2021-04" db="EMBL/GenBank/DDBJ databases">
        <authorList>
            <person name="Gilroy R."/>
        </authorList>
    </citation>
    <scope>NUCLEOTIDE SEQUENCE</scope>
    <source>
        <strain evidence="2">CHK187-11901</strain>
    </source>
</reference>
<dbReference type="SMART" id="SM00332">
    <property type="entry name" value="PP2Cc"/>
    <property type="match status" value="1"/>
</dbReference>
<reference evidence="2" key="1">
    <citation type="journal article" date="2021" name="PeerJ">
        <title>Extensive microbial diversity within the chicken gut microbiome revealed by metagenomics and culture.</title>
        <authorList>
            <person name="Gilroy R."/>
            <person name="Ravi A."/>
            <person name="Getino M."/>
            <person name="Pursley I."/>
            <person name="Horton D.L."/>
            <person name="Alikhan N.F."/>
            <person name="Baker D."/>
            <person name="Gharbi K."/>
            <person name="Hall N."/>
            <person name="Watson M."/>
            <person name="Adriaenssens E.M."/>
            <person name="Foster-Nyarko E."/>
            <person name="Jarju S."/>
            <person name="Secka A."/>
            <person name="Antonio M."/>
            <person name="Oren A."/>
            <person name="Chaudhuri R.R."/>
            <person name="La Ragione R."/>
            <person name="Hildebrand F."/>
            <person name="Pallen M.J."/>
        </authorList>
    </citation>
    <scope>NUCLEOTIDE SEQUENCE</scope>
    <source>
        <strain evidence="2">CHK187-11901</strain>
    </source>
</reference>
<dbReference type="InterPro" id="IPR036457">
    <property type="entry name" value="PPM-type-like_dom_sf"/>
</dbReference>
<dbReference type="SUPFAM" id="SSF81606">
    <property type="entry name" value="PP2C-like"/>
    <property type="match status" value="1"/>
</dbReference>
<name>A0A9D2NTL4_9FIRM</name>
<gene>
    <name evidence="2" type="ORF">H9702_06325</name>
</gene>
<comment type="caution">
    <text evidence="2">The sequence shown here is derived from an EMBL/GenBank/DDBJ whole genome shotgun (WGS) entry which is preliminary data.</text>
</comment>
<dbReference type="EMBL" id="DWWM01000042">
    <property type="protein sequence ID" value="HJC36729.1"/>
    <property type="molecule type" value="Genomic_DNA"/>
</dbReference>
<evidence type="ECO:0000259" key="1">
    <source>
        <dbReference type="PROSITE" id="PS51746"/>
    </source>
</evidence>